<reference evidence="9" key="1">
    <citation type="submission" date="2021-01" db="EMBL/GenBank/DDBJ databases">
        <authorList>
            <person name="Corre E."/>
            <person name="Pelletier E."/>
            <person name="Niang G."/>
            <person name="Scheremetjew M."/>
            <person name="Finn R."/>
            <person name="Kale V."/>
            <person name="Holt S."/>
            <person name="Cochrane G."/>
            <person name="Meng A."/>
            <person name="Brown T."/>
            <person name="Cohen L."/>
        </authorList>
    </citation>
    <scope>NUCLEOTIDE SEQUENCE</scope>
    <source>
        <strain evidence="9">RCC1383</strain>
    </source>
</reference>
<feature type="transmembrane region" description="Helical" evidence="7">
    <location>
        <begin position="219"/>
        <end position="240"/>
    </location>
</feature>
<comment type="similarity">
    <text evidence="2 6">Belongs to the major facilitator superfamily. Sugar transporter (TC 2.A.1.1) family.</text>
</comment>
<evidence type="ECO:0000256" key="2">
    <source>
        <dbReference type="ARBA" id="ARBA00010992"/>
    </source>
</evidence>
<evidence type="ECO:0000256" key="3">
    <source>
        <dbReference type="ARBA" id="ARBA00022692"/>
    </source>
</evidence>
<comment type="subcellular location">
    <subcellularLocation>
        <location evidence="1">Membrane</location>
        <topology evidence="1">Multi-pass membrane protein</topology>
    </subcellularLocation>
</comment>
<dbReference type="EMBL" id="HBFZ01001932">
    <property type="protein sequence ID" value="CAD8988505.1"/>
    <property type="molecule type" value="Transcribed_RNA"/>
</dbReference>
<dbReference type="PANTHER" id="PTHR48022:SF2">
    <property type="entry name" value="PLASTIDIC GLUCOSE TRANSPORTER 4"/>
    <property type="match status" value="1"/>
</dbReference>
<sequence>MNDRFGRYKTLWVGMLAFFLGASLQTGATGYSMLVAGRLIAGASIGILSGTVPVFISELAPHHLRGGLGTFFQCGIVTGALLASLWNMLIQGTVHTANAWRIQAGLQIVLGGFMALGLAFVPETPRWLAKSGQTDKARSTLAKLRGEACAEVTEAEMKEIEAEVEAEKACTASIFDLFSKQVIFATMVGLGIQLLQQLTGMNVFMSYSTTIFNNLCLNGNAFTIAQSLVNFFATFGAIYLSDKFGRKKMLMGASSVMFAVLIISAGLGWGIDMERNVVAAYAIAVLICIFTVAFASAWGPNGWIIPSEVFPLRLRGKGAGCATFVNWFFCFIVMYTTPLVVNSSMGAEGLYVIYGIIMALAIPALLFLMPETSGVPLEEMEAKFNKPFGDYVKDNAQDLRRRKPAEAKPLETDNASKV</sequence>
<organism evidence="9">
    <name type="scientific">Phaeocystis cordata</name>
    <dbReference type="NCBI Taxonomy" id="118079"/>
    <lineage>
        <taxon>Eukaryota</taxon>
        <taxon>Haptista</taxon>
        <taxon>Haptophyta</taxon>
        <taxon>Prymnesiophyceae</taxon>
        <taxon>Phaeocystales</taxon>
        <taxon>Phaeocystaceae</taxon>
        <taxon>Phaeocystis</taxon>
    </lineage>
</organism>
<evidence type="ECO:0000256" key="1">
    <source>
        <dbReference type="ARBA" id="ARBA00004141"/>
    </source>
</evidence>
<dbReference type="InterPro" id="IPR005828">
    <property type="entry name" value="MFS_sugar_transport-like"/>
</dbReference>
<evidence type="ECO:0000256" key="5">
    <source>
        <dbReference type="ARBA" id="ARBA00023136"/>
    </source>
</evidence>
<dbReference type="InterPro" id="IPR036259">
    <property type="entry name" value="MFS_trans_sf"/>
</dbReference>
<dbReference type="PRINTS" id="PR00171">
    <property type="entry name" value="SUGRTRNSPORT"/>
</dbReference>
<feature type="transmembrane region" description="Helical" evidence="7">
    <location>
        <begin position="35"/>
        <end position="56"/>
    </location>
</feature>
<protein>
    <recommendedName>
        <fullName evidence="8">Major facilitator superfamily (MFS) profile domain-containing protein</fullName>
    </recommendedName>
</protein>
<keyword evidence="5 7" id="KW-0472">Membrane</keyword>
<dbReference type="SUPFAM" id="SSF103473">
    <property type="entry name" value="MFS general substrate transporter"/>
    <property type="match status" value="1"/>
</dbReference>
<feature type="domain" description="Major facilitator superfamily (MFS) profile" evidence="8">
    <location>
        <begin position="1"/>
        <end position="373"/>
    </location>
</feature>
<dbReference type="Gene3D" id="1.20.1250.20">
    <property type="entry name" value="MFS general substrate transporter like domains"/>
    <property type="match status" value="1"/>
</dbReference>
<accession>A0A7S1HR11</accession>
<feature type="transmembrane region" description="Helical" evidence="7">
    <location>
        <begin position="182"/>
        <end position="199"/>
    </location>
</feature>
<dbReference type="Pfam" id="PF00083">
    <property type="entry name" value="Sugar_tr"/>
    <property type="match status" value="1"/>
</dbReference>
<proteinExistence type="inferred from homology"/>
<dbReference type="PROSITE" id="PS50850">
    <property type="entry name" value="MFS"/>
    <property type="match status" value="1"/>
</dbReference>
<evidence type="ECO:0000256" key="6">
    <source>
        <dbReference type="RuleBase" id="RU003346"/>
    </source>
</evidence>
<keyword evidence="4 7" id="KW-1133">Transmembrane helix</keyword>
<dbReference type="GO" id="GO:0005351">
    <property type="term" value="F:carbohydrate:proton symporter activity"/>
    <property type="evidence" value="ECO:0007669"/>
    <property type="project" value="TreeGrafter"/>
</dbReference>
<feature type="transmembrane region" description="Helical" evidence="7">
    <location>
        <begin position="349"/>
        <end position="368"/>
    </location>
</feature>
<keyword evidence="3 7" id="KW-0812">Transmembrane</keyword>
<dbReference type="PROSITE" id="PS00216">
    <property type="entry name" value="SUGAR_TRANSPORT_1"/>
    <property type="match status" value="1"/>
</dbReference>
<feature type="transmembrane region" description="Helical" evidence="7">
    <location>
        <begin position="102"/>
        <end position="121"/>
    </location>
</feature>
<evidence type="ECO:0000259" key="8">
    <source>
        <dbReference type="PROSITE" id="PS50850"/>
    </source>
</evidence>
<evidence type="ECO:0000256" key="7">
    <source>
        <dbReference type="SAM" id="Phobius"/>
    </source>
</evidence>
<dbReference type="PROSITE" id="PS00217">
    <property type="entry name" value="SUGAR_TRANSPORT_2"/>
    <property type="match status" value="1"/>
</dbReference>
<keyword evidence="6" id="KW-0813">Transport</keyword>
<dbReference type="InterPro" id="IPR020846">
    <property type="entry name" value="MFS_dom"/>
</dbReference>
<dbReference type="InterPro" id="IPR050360">
    <property type="entry name" value="MFS_Sugar_Transporters"/>
</dbReference>
<dbReference type="AlphaFoldDB" id="A0A7S1HR11"/>
<feature type="transmembrane region" description="Helical" evidence="7">
    <location>
        <begin position="319"/>
        <end position="337"/>
    </location>
</feature>
<dbReference type="GO" id="GO:0016020">
    <property type="term" value="C:membrane"/>
    <property type="evidence" value="ECO:0007669"/>
    <property type="project" value="UniProtKB-SubCell"/>
</dbReference>
<feature type="transmembrane region" description="Helical" evidence="7">
    <location>
        <begin position="277"/>
        <end position="298"/>
    </location>
</feature>
<dbReference type="InterPro" id="IPR005829">
    <property type="entry name" value="Sugar_transporter_CS"/>
</dbReference>
<dbReference type="PANTHER" id="PTHR48022">
    <property type="entry name" value="PLASTIDIC GLUCOSE TRANSPORTER 4"/>
    <property type="match status" value="1"/>
</dbReference>
<name>A0A7S1HR11_9EUKA</name>
<evidence type="ECO:0000313" key="9">
    <source>
        <dbReference type="EMBL" id="CAD8988505.1"/>
    </source>
</evidence>
<dbReference type="NCBIfam" id="TIGR00879">
    <property type="entry name" value="SP"/>
    <property type="match status" value="1"/>
</dbReference>
<feature type="transmembrane region" description="Helical" evidence="7">
    <location>
        <begin position="68"/>
        <end position="90"/>
    </location>
</feature>
<evidence type="ECO:0000256" key="4">
    <source>
        <dbReference type="ARBA" id="ARBA00022989"/>
    </source>
</evidence>
<feature type="transmembrane region" description="Helical" evidence="7">
    <location>
        <begin position="252"/>
        <end position="271"/>
    </location>
</feature>
<gene>
    <name evidence="9" type="ORF">PCOR1465_LOCUS1294</name>
</gene>
<dbReference type="InterPro" id="IPR003663">
    <property type="entry name" value="Sugar/inositol_transpt"/>
</dbReference>